<evidence type="ECO:0000313" key="2">
    <source>
        <dbReference type="EMBL" id="GAA0364215.1"/>
    </source>
</evidence>
<feature type="region of interest" description="Disordered" evidence="1">
    <location>
        <begin position="48"/>
        <end position="74"/>
    </location>
</feature>
<reference evidence="2 3" key="1">
    <citation type="journal article" date="2019" name="Int. J. Syst. Evol. Microbiol.">
        <title>The Global Catalogue of Microorganisms (GCM) 10K type strain sequencing project: providing services to taxonomists for standard genome sequencing and annotation.</title>
        <authorList>
            <consortium name="The Broad Institute Genomics Platform"/>
            <consortium name="The Broad Institute Genome Sequencing Center for Infectious Disease"/>
            <person name="Wu L."/>
            <person name="Ma J."/>
        </authorList>
    </citation>
    <scope>NUCLEOTIDE SEQUENCE [LARGE SCALE GENOMIC DNA]</scope>
    <source>
        <strain evidence="2 3">JCM 13378</strain>
    </source>
</reference>
<dbReference type="Proteomes" id="UP001501757">
    <property type="component" value="Unassembled WGS sequence"/>
</dbReference>
<evidence type="ECO:0000256" key="1">
    <source>
        <dbReference type="SAM" id="MobiDB-lite"/>
    </source>
</evidence>
<dbReference type="EMBL" id="BAAAEI010000020">
    <property type="protein sequence ID" value="GAA0364215.1"/>
    <property type="molecule type" value="Genomic_DNA"/>
</dbReference>
<keyword evidence="3" id="KW-1185">Reference proteome</keyword>
<protein>
    <submittedName>
        <fullName evidence="2">Uncharacterized protein</fullName>
    </submittedName>
</protein>
<comment type="caution">
    <text evidence="2">The sequence shown here is derived from an EMBL/GenBank/DDBJ whole genome shotgun (WGS) entry which is preliminary data.</text>
</comment>
<feature type="compositionally biased region" description="Low complexity" evidence="1">
    <location>
        <begin position="52"/>
        <end position="63"/>
    </location>
</feature>
<name>A0ABN0XI62_9ALTE</name>
<gene>
    <name evidence="2" type="ORF">GCM10009092_30720</name>
</gene>
<evidence type="ECO:0000313" key="3">
    <source>
        <dbReference type="Proteomes" id="UP001501757"/>
    </source>
</evidence>
<proteinExistence type="predicted"/>
<organism evidence="2 3">
    <name type="scientific">Bowmanella denitrificans</name>
    <dbReference type="NCBI Taxonomy" id="366582"/>
    <lineage>
        <taxon>Bacteria</taxon>
        <taxon>Pseudomonadati</taxon>
        <taxon>Pseudomonadota</taxon>
        <taxon>Gammaproteobacteria</taxon>
        <taxon>Alteromonadales</taxon>
        <taxon>Alteromonadaceae</taxon>
        <taxon>Bowmanella</taxon>
    </lineage>
</organism>
<sequence>MTGVFFYLLYPRGMLNPSGFDYNVGSVFTHPIPEVRPLDQLKLLMVAPGNHAEQPQAGPQGEGQEARSNPLSNT</sequence>
<accession>A0ABN0XI62</accession>